<keyword evidence="2" id="KW-0819">tRNA processing</keyword>
<feature type="domain" description="Pseudouridine synthase I TruA alpha/beta" evidence="4">
    <location>
        <begin position="9"/>
        <end position="103"/>
    </location>
</feature>
<dbReference type="Gene3D" id="3.30.70.660">
    <property type="entry name" value="Pseudouridine synthase I, catalytic domain, C-terminal subdomain"/>
    <property type="match status" value="1"/>
</dbReference>
<dbReference type="CDD" id="cd02570">
    <property type="entry name" value="PseudoU_synth_EcTruA"/>
    <property type="match status" value="1"/>
</dbReference>
<dbReference type="EC" id="5.4.99.12" evidence="5"/>
<comment type="caution">
    <text evidence="5">The sequence shown here is derived from an EMBL/GenBank/DDBJ whole genome shotgun (WGS) entry which is preliminary data.</text>
</comment>
<dbReference type="SUPFAM" id="SSF55120">
    <property type="entry name" value="Pseudouridine synthase"/>
    <property type="match status" value="1"/>
</dbReference>
<dbReference type="InterPro" id="IPR020097">
    <property type="entry name" value="PsdUridine_synth_TruA_a/b_dom"/>
</dbReference>
<proteinExistence type="inferred from homology"/>
<dbReference type="FunFam" id="3.30.70.580:FF:000001">
    <property type="entry name" value="tRNA pseudouridine synthase A"/>
    <property type="match status" value="1"/>
</dbReference>
<dbReference type="HAMAP" id="MF_00171">
    <property type="entry name" value="TruA"/>
    <property type="match status" value="1"/>
</dbReference>
<evidence type="ECO:0000256" key="2">
    <source>
        <dbReference type="ARBA" id="ARBA00022694"/>
    </source>
</evidence>
<sequence length="258" mass="29753">MRTIHLRLQYIGTQYSGWQRQKNSTSIQQLLENAVLRITGEDAVVHGAGRTDAGVHAFDQHAMFRTSSNLTIERFATALNSQLPPDIRIFSALEENPTWHPRFTKHQKTYRYIIDTDTIVSPFWRPYVWQLPLKPNLLLLNQLSEHIIGEHDFRAFCSSNSSVKNHNRVIEQSVWTQEGTRLIYMVKGNGFLYHMVRLLVGSYVEVLLNKKSEQEFLLLLNQPDQNKATLTAPSQGLCLYKIVYEDSSISLDNSYKDV</sequence>
<dbReference type="InterPro" id="IPR001406">
    <property type="entry name" value="PsdUridine_synth_TruA"/>
</dbReference>
<dbReference type="Pfam" id="PF01416">
    <property type="entry name" value="PseudoU_synth_1"/>
    <property type="match status" value="2"/>
</dbReference>
<dbReference type="GO" id="GO:0160147">
    <property type="term" value="F:tRNA pseudouridine(38-40) synthase activity"/>
    <property type="evidence" value="ECO:0007669"/>
    <property type="project" value="UniProtKB-EC"/>
</dbReference>
<dbReference type="PANTHER" id="PTHR11142">
    <property type="entry name" value="PSEUDOURIDYLATE SYNTHASE"/>
    <property type="match status" value="1"/>
</dbReference>
<evidence type="ECO:0000256" key="1">
    <source>
        <dbReference type="ARBA" id="ARBA00009375"/>
    </source>
</evidence>
<reference evidence="5" key="1">
    <citation type="submission" date="2019-08" db="EMBL/GenBank/DDBJ databases">
        <authorList>
            <person name="Kucharzyk K."/>
            <person name="Murdoch R.W."/>
            <person name="Higgins S."/>
            <person name="Loffler F."/>
        </authorList>
    </citation>
    <scope>NUCLEOTIDE SEQUENCE</scope>
</reference>
<feature type="domain" description="Pseudouridine synthase I TruA alpha/beta" evidence="4">
    <location>
        <begin position="145"/>
        <end position="245"/>
    </location>
</feature>
<dbReference type="Gene3D" id="3.30.70.580">
    <property type="entry name" value="Pseudouridine synthase I, catalytic domain, N-terminal subdomain"/>
    <property type="match status" value="1"/>
</dbReference>
<dbReference type="PIRSF" id="PIRSF001430">
    <property type="entry name" value="tRNA_psdUrid_synth"/>
    <property type="match status" value="1"/>
</dbReference>
<comment type="similarity">
    <text evidence="1">Belongs to the tRNA pseudouridine synthase TruA family.</text>
</comment>
<evidence type="ECO:0000259" key="4">
    <source>
        <dbReference type="Pfam" id="PF01416"/>
    </source>
</evidence>
<dbReference type="NCBIfam" id="TIGR00071">
    <property type="entry name" value="hisT_truA"/>
    <property type="match status" value="1"/>
</dbReference>
<gene>
    <name evidence="5" type="primary">truA_20</name>
    <name evidence="5" type="ORF">SDC9_64537</name>
</gene>
<organism evidence="5">
    <name type="scientific">bioreactor metagenome</name>
    <dbReference type="NCBI Taxonomy" id="1076179"/>
    <lineage>
        <taxon>unclassified sequences</taxon>
        <taxon>metagenomes</taxon>
        <taxon>ecological metagenomes</taxon>
    </lineage>
</organism>
<dbReference type="GO" id="GO:0031119">
    <property type="term" value="P:tRNA pseudouridine synthesis"/>
    <property type="evidence" value="ECO:0007669"/>
    <property type="project" value="TreeGrafter"/>
</dbReference>
<dbReference type="GO" id="GO:0003723">
    <property type="term" value="F:RNA binding"/>
    <property type="evidence" value="ECO:0007669"/>
    <property type="project" value="InterPro"/>
</dbReference>
<evidence type="ECO:0000313" key="5">
    <source>
        <dbReference type="EMBL" id="MPM18131.1"/>
    </source>
</evidence>
<dbReference type="InterPro" id="IPR020094">
    <property type="entry name" value="TruA/RsuA/RluB/E/F_N"/>
</dbReference>
<keyword evidence="3 5" id="KW-0413">Isomerase</keyword>
<dbReference type="PANTHER" id="PTHR11142:SF0">
    <property type="entry name" value="TRNA PSEUDOURIDINE SYNTHASE-LIKE 1"/>
    <property type="match status" value="1"/>
</dbReference>
<dbReference type="InterPro" id="IPR020095">
    <property type="entry name" value="PsdUridine_synth_TruA_C"/>
</dbReference>
<dbReference type="AlphaFoldDB" id="A0A644XQT3"/>
<name>A0A644XQT3_9ZZZZ</name>
<accession>A0A644XQT3</accession>
<dbReference type="EMBL" id="VSSQ01002925">
    <property type="protein sequence ID" value="MPM18131.1"/>
    <property type="molecule type" value="Genomic_DNA"/>
</dbReference>
<protein>
    <submittedName>
        <fullName evidence="5">tRNA pseudouridine synthase A</fullName>
        <ecNumber evidence="5">5.4.99.12</ecNumber>
    </submittedName>
</protein>
<evidence type="ECO:0000256" key="3">
    <source>
        <dbReference type="ARBA" id="ARBA00023235"/>
    </source>
</evidence>
<dbReference type="InterPro" id="IPR020103">
    <property type="entry name" value="PsdUridine_synth_cat_dom_sf"/>
</dbReference>